<sequence>MPEKVAQFLVNLSIAAAEWDSATGQNFSKIISSVCSYSTFDFGYGDSSRRSDFLIDLHSYVKDYETKTDRSLLPALQSVYQSAPAVWSIDLSKRKASILLEVLKLQTQKRPVELRGWSDEESEVRSFLQCLPYISQLRFLQDFLIKIPEKVSQFLVNLSIAAAEFDSATEQNFSKIVSSVCSYSTFPLGHEDICKRSDFLIDLYSYVKDYETKTDRSLLPALQSVYQSAPAVWSIDLSKRKASIFLEVLKLQTQKRPVELRGWSDEESEVRSFLQCLPCISQLRFLQDFLIKIPEKVSQFLVNLSIAAAEFDSATEQNFSKIVSSVCSYSTFPLGHEDICKRSDFLIDLYSYVKDYETKTDRSLLPALQSVYQSAPAVWSIDLSKRKASIFLEVLKLQTQKRPVELRGWSDEESEVRSFLQCLPCISQLRFLQDFLIKIPEKVSQFLVNLSIAAAEFDSATEQNFSKIVSSVCSYSTFPLGHEDICKRSDFLIDLYSYVKDYETKTDRSLLPALQSVYQSAPAVWSIDLSKRKASIFLEVLKLQTQKRPVELRGWSDEESEVRSFLQCLPCISQLRFDLYYSEKDDKEIFQFLVNLSVAAAEWDSATGESFSELLSSVCSYSTFPLGDEDSSTQSDFLIDLCSYVKDYETKTAKSFLQALQSVYQSTPLVWFIDLSKRKASTLLEVLKLQTQKKPVELRGWSDEESEVRSFLQCLPYISQLRLHGGCEAQSLLMDCADVGSREELIHLVKCLDFNLQLKGDLHNSKCRSLGRVLSWVPYKLDLTLTPEHISLRGIRLLFRGVSHLHKLRLNGKILMRFASAMRTSGFVAPVTVEELSLELDSLSVSQRALSRVLSSLSLLLRLWTVQCLDLTSCRVEGHSLIILLCLQDPLQLRLSKETMQQLVMLVSEAQEVEITQSFLNKVGGDLTSCTLTQEVLFYLLQHHPGPVTVDFRKSKITETNIRELLPLLDRIQMKRLTPGFVRSAIREIYQTRSPQYVSSLLRSTENYINLTTRGLDAADCAALRFILQHGQGVRLNLMWTSIPEGELESLLQLLSNVSQLSVDRQLLLRFLHCCESSDIQQGAAASLLQALQHRLDLSCSSAVNLTEGTEEPPLHLRPEDCRVISMVIQSVSTNAELTLLDCDVEEAGLEHLFSVLEKVHLRCSKDQLLQLLTLVCVGSERECVRRAVSLSHAVGGEVDLSHTVLDTRACGSLALFLEYSEGLSELDLSHCQLTDHCLEPLLPHLHKTQVLDLSNNSITDKGAQLIYDTVNATTSIQTVRLFNNEMNHKQLYQGDKRFEIW</sequence>
<dbReference type="RefSeq" id="XP_031440939.2">
    <property type="nucleotide sequence ID" value="XM_031585079.2"/>
</dbReference>
<evidence type="ECO:0000313" key="2">
    <source>
        <dbReference type="RefSeq" id="XP_031440939.2"/>
    </source>
</evidence>
<protein>
    <submittedName>
        <fullName evidence="2">Uncharacterized protein LOC105891972</fullName>
    </submittedName>
</protein>
<reference evidence="2" key="1">
    <citation type="submission" date="2025-08" db="UniProtKB">
        <authorList>
            <consortium name="RefSeq"/>
        </authorList>
    </citation>
    <scope>IDENTIFICATION</scope>
</reference>
<dbReference type="InterPro" id="IPR052090">
    <property type="entry name" value="Cytolytic_pore-forming_toxin"/>
</dbReference>
<dbReference type="PANTHER" id="PTHR31594:SF16">
    <property type="entry name" value="SI:CH211-281L24.3"/>
    <property type="match status" value="1"/>
</dbReference>
<keyword evidence="1" id="KW-1185">Reference proteome</keyword>
<proteinExistence type="predicted"/>
<gene>
    <name evidence="2" type="primary">LOC105891972</name>
</gene>
<dbReference type="PANTHER" id="PTHR31594">
    <property type="entry name" value="AIG1-TYPE G DOMAIN-CONTAINING PROTEIN"/>
    <property type="match status" value="1"/>
</dbReference>
<dbReference type="Proteomes" id="UP000515152">
    <property type="component" value="Chromosome 18"/>
</dbReference>
<dbReference type="KEGG" id="char:105891972"/>
<accession>A0A6P8GNY4</accession>
<evidence type="ECO:0000313" key="1">
    <source>
        <dbReference type="Proteomes" id="UP000515152"/>
    </source>
</evidence>
<dbReference type="InterPro" id="IPR001611">
    <property type="entry name" value="Leu-rich_rpt"/>
</dbReference>
<dbReference type="AlphaFoldDB" id="A0A6P8GNY4"/>
<dbReference type="Pfam" id="PF13516">
    <property type="entry name" value="LRR_6"/>
    <property type="match status" value="1"/>
</dbReference>
<dbReference type="GeneID" id="105891972"/>
<organism evidence="1 2">
    <name type="scientific">Clupea harengus</name>
    <name type="common">Atlantic herring</name>
    <dbReference type="NCBI Taxonomy" id="7950"/>
    <lineage>
        <taxon>Eukaryota</taxon>
        <taxon>Metazoa</taxon>
        <taxon>Chordata</taxon>
        <taxon>Craniata</taxon>
        <taxon>Vertebrata</taxon>
        <taxon>Euteleostomi</taxon>
        <taxon>Actinopterygii</taxon>
        <taxon>Neopterygii</taxon>
        <taxon>Teleostei</taxon>
        <taxon>Clupei</taxon>
        <taxon>Clupeiformes</taxon>
        <taxon>Clupeoidei</taxon>
        <taxon>Clupeidae</taxon>
        <taxon>Clupea</taxon>
    </lineage>
</organism>
<dbReference type="OrthoDB" id="6105938at2759"/>
<name>A0A6P8GNY4_CLUHA</name>